<dbReference type="Proteomes" id="UP000274920">
    <property type="component" value="Unassembled WGS sequence"/>
</dbReference>
<dbReference type="Gene3D" id="3.40.50.1110">
    <property type="entry name" value="SGNH hydrolase"/>
    <property type="match status" value="1"/>
</dbReference>
<organism evidence="1 2">
    <name type="scientific">Schaedlerella arabinosiphila</name>
    <dbReference type="NCBI Taxonomy" id="2044587"/>
    <lineage>
        <taxon>Bacteria</taxon>
        <taxon>Bacillati</taxon>
        <taxon>Bacillota</taxon>
        <taxon>Clostridia</taxon>
        <taxon>Lachnospirales</taxon>
        <taxon>Lachnospiraceae</taxon>
        <taxon>Schaedlerella</taxon>
    </lineage>
</organism>
<keyword evidence="2" id="KW-1185">Reference proteome</keyword>
<evidence type="ECO:0000313" key="2">
    <source>
        <dbReference type="Proteomes" id="UP000274920"/>
    </source>
</evidence>
<reference evidence="1" key="1">
    <citation type="submission" date="2018-10" db="EMBL/GenBank/DDBJ databases">
        <title>Schaedlerella arabinophila gen. nov. sp. nov., isolated from the mouse intestinal tract and comparative analysis with the genome of the closely related altered Schaedler flora strain ASF502.</title>
        <authorList>
            <person name="Miyake S."/>
            <person name="Soh M."/>
            <person name="Seedorf H."/>
        </authorList>
    </citation>
    <scope>NUCLEOTIDE SEQUENCE [LARGE SCALE GENOMIC DNA]</scope>
    <source>
        <strain evidence="1">DSM 106076</strain>
    </source>
</reference>
<evidence type="ECO:0000313" key="1">
    <source>
        <dbReference type="EMBL" id="RRK31374.1"/>
    </source>
</evidence>
<accession>A0A426DF47</accession>
<name>A0A426DF47_9FIRM</name>
<dbReference type="AlphaFoldDB" id="A0A426DF47"/>
<protein>
    <submittedName>
        <fullName evidence="1">Uncharacterized protein</fullName>
    </submittedName>
</protein>
<dbReference type="InterPro" id="IPR036514">
    <property type="entry name" value="SGNH_hydro_sf"/>
</dbReference>
<dbReference type="SUPFAM" id="SSF52266">
    <property type="entry name" value="SGNH hydrolase"/>
    <property type="match status" value="1"/>
</dbReference>
<comment type="caution">
    <text evidence="1">The sequence shown here is derived from an EMBL/GenBank/DDBJ whole genome shotgun (WGS) entry which is preliminary data.</text>
</comment>
<gene>
    <name evidence="1" type="ORF">EBB54_08355</name>
</gene>
<proteinExistence type="predicted"/>
<dbReference type="EMBL" id="RHJS01000002">
    <property type="protein sequence ID" value="RRK31374.1"/>
    <property type="molecule type" value="Genomic_DNA"/>
</dbReference>
<sequence>MQILEMEIKLIRQSGSIFGGGRASAKIFKNPNGGADVEQLRKQIKPTTKDSTEIENGSSSLQPVIKKYLFVMDSYGAVLDDNFVTRACNSLGLVNGTDYSIVQKNGSGFNPTTTEVTFRDLISDWSGDKNSITDIYTVGGANDQNGQTYDSINNNIKAFIDYAKQVYPNAKVKVGFFSKKFNSPYYANAYVTLCAYANCVEHGGQFIENSQCVMNDITLFNEDMVHPISEGTDELAKHLVTAILYNRCDVQRLTPYTWTSTWTDGEITNYSQYMCQNNMNLYFKSSGIYNQIMAIQYGAGKQPTTSRIKLDNVATVNTGFTTAPSSGLDKAIPITCRILTTQNTQFTANGELTISSVNNRTIDVSIDIVLPSELTVDTVNIYSNSLFNIF</sequence>